<comment type="caution">
    <text evidence="3">The sequence shown here is derived from an EMBL/GenBank/DDBJ whole genome shotgun (WGS) entry which is preliminary data.</text>
</comment>
<feature type="modified residue" description="4-aspartylphosphate" evidence="1">
    <location>
        <position position="66"/>
    </location>
</feature>
<organism evidence="3 4">
    <name type="scientific">Paludisphaera mucosa</name>
    <dbReference type="NCBI Taxonomy" id="3030827"/>
    <lineage>
        <taxon>Bacteria</taxon>
        <taxon>Pseudomonadati</taxon>
        <taxon>Planctomycetota</taxon>
        <taxon>Planctomycetia</taxon>
        <taxon>Isosphaerales</taxon>
        <taxon>Isosphaeraceae</taxon>
        <taxon>Paludisphaera</taxon>
    </lineage>
</organism>
<dbReference type="Gene3D" id="3.40.50.2300">
    <property type="match status" value="1"/>
</dbReference>
<evidence type="ECO:0000259" key="2">
    <source>
        <dbReference type="PROSITE" id="PS50110"/>
    </source>
</evidence>
<evidence type="ECO:0000313" key="4">
    <source>
        <dbReference type="Proteomes" id="UP001216907"/>
    </source>
</evidence>
<dbReference type="SMART" id="SM00448">
    <property type="entry name" value="REC"/>
    <property type="match status" value="1"/>
</dbReference>
<name>A0ABT6FD98_9BACT</name>
<reference evidence="3 4" key="1">
    <citation type="submission" date="2023-03" db="EMBL/GenBank/DDBJ databases">
        <title>Paludisphaera mucosa sp. nov. a novel planctomycete from northern fen.</title>
        <authorList>
            <person name="Ivanova A."/>
        </authorList>
    </citation>
    <scope>NUCLEOTIDE SEQUENCE [LARGE SCALE GENOMIC DNA]</scope>
    <source>
        <strain evidence="3 4">Pla2</strain>
    </source>
</reference>
<dbReference type="CDD" id="cd17557">
    <property type="entry name" value="REC_Rcp-like"/>
    <property type="match status" value="1"/>
</dbReference>
<protein>
    <submittedName>
        <fullName evidence="3">Response regulator</fullName>
    </submittedName>
</protein>
<gene>
    <name evidence="3" type="ORF">PZE19_16900</name>
</gene>
<keyword evidence="4" id="KW-1185">Reference proteome</keyword>
<dbReference type="EMBL" id="JARRAG010000002">
    <property type="protein sequence ID" value="MDG3005471.1"/>
    <property type="molecule type" value="Genomic_DNA"/>
</dbReference>
<dbReference type="RefSeq" id="WP_277861805.1">
    <property type="nucleotide sequence ID" value="NZ_JARRAG010000002.1"/>
</dbReference>
<dbReference type="InterPro" id="IPR001789">
    <property type="entry name" value="Sig_transdc_resp-reg_receiver"/>
</dbReference>
<dbReference type="PANTHER" id="PTHR44520:SF1">
    <property type="entry name" value="TWO-COMPONENT SYSTEM REGULATORY PROTEIN"/>
    <property type="match status" value="1"/>
</dbReference>
<dbReference type="Pfam" id="PF00072">
    <property type="entry name" value="Response_reg"/>
    <property type="match status" value="1"/>
</dbReference>
<dbReference type="InterPro" id="IPR011006">
    <property type="entry name" value="CheY-like_superfamily"/>
</dbReference>
<dbReference type="Proteomes" id="UP001216907">
    <property type="component" value="Unassembled WGS sequence"/>
</dbReference>
<dbReference type="PANTHER" id="PTHR44520">
    <property type="entry name" value="RESPONSE REGULATOR RCP1-RELATED"/>
    <property type="match status" value="1"/>
</dbReference>
<evidence type="ECO:0000256" key="1">
    <source>
        <dbReference type="PROSITE-ProRule" id="PRU00169"/>
    </source>
</evidence>
<dbReference type="SUPFAM" id="SSF52172">
    <property type="entry name" value="CheY-like"/>
    <property type="match status" value="1"/>
</dbReference>
<feature type="domain" description="Response regulatory" evidence="2">
    <location>
        <begin position="5"/>
        <end position="133"/>
    </location>
</feature>
<dbReference type="PROSITE" id="PS50110">
    <property type="entry name" value="RESPONSE_REGULATORY"/>
    <property type="match status" value="1"/>
</dbReference>
<accession>A0ABT6FD98</accession>
<keyword evidence="1" id="KW-0597">Phosphoprotein</keyword>
<proteinExistence type="predicted"/>
<evidence type="ECO:0000313" key="3">
    <source>
        <dbReference type="EMBL" id="MDG3005471.1"/>
    </source>
</evidence>
<dbReference type="InterPro" id="IPR052893">
    <property type="entry name" value="TCS_response_regulator"/>
</dbReference>
<sequence length="150" mass="16847">MNGKIILLVEDNQDDEELAVLAFERSRIASAMVVVRDGQEALDYFFGTAAHEGKDAKELPQVVLLDLKLPKVDGLEVLRRLRADPRTRRLPVVVLTSSKEEQDLLASYDRGANSYVRKPVDFPRFAETVHQLQMYWLVLNEVPTAGGEGP</sequence>